<evidence type="ECO:0000313" key="3">
    <source>
        <dbReference type="EMBL" id="UOQ86182.1"/>
    </source>
</evidence>
<dbReference type="Proteomes" id="UP000831537">
    <property type="component" value="Chromosome"/>
</dbReference>
<keyword evidence="1" id="KW-1133">Transmembrane helix</keyword>
<feature type="domain" description="LiaI-LiaF-like transmembrane region" evidence="2">
    <location>
        <begin position="7"/>
        <end position="46"/>
    </location>
</feature>
<organism evidence="3 4">
    <name type="scientific">Gracilibacillus salinarum</name>
    <dbReference type="NCBI Taxonomy" id="2932255"/>
    <lineage>
        <taxon>Bacteria</taxon>
        <taxon>Bacillati</taxon>
        <taxon>Bacillota</taxon>
        <taxon>Bacilli</taxon>
        <taxon>Bacillales</taxon>
        <taxon>Bacillaceae</taxon>
        <taxon>Gracilibacillus</taxon>
    </lineage>
</organism>
<dbReference type="RefSeq" id="WP_244746503.1">
    <property type="nucleotide sequence ID" value="NZ_CP095071.1"/>
</dbReference>
<feature type="transmembrane region" description="Helical" evidence="1">
    <location>
        <begin position="31"/>
        <end position="50"/>
    </location>
</feature>
<keyword evidence="4" id="KW-1185">Reference proteome</keyword>
<gene>
    <name evidence="3" type="ORF">MUN87_04605</name>
</gene>
<feature type="transmembrane region" description="Helical" evidence="1">
    <location>
        <begin position="7"/>
        <end position="25"/>
    </location>
</feature>
<proteinExistence type="predicted"/>
<reference evidence="3 4" key="1">
    <citation type="submission" date="2022-04" db="EMBL/GenBank/DDBJ databases">
        <title>Gracilibacillus sp. isolated from saltern.</title>
        <authorList>
            <person name="Won M."/>
            <person name="Lee C.-M."/>
            <person name="Woen H.-Y."/>
            <person name="Kwon S.-W."/>
        </authorList>
    </citation>
    <scope>NUCLEOTIDE SEQUENCE [LARGE SCALE GENOMIC DNA]</scope>
    <source>
        <strain evidence="3 4">SSPM10-3</strain>
    </source>
</reference>
<evidence type="ECO:0000259" key="2">
    <source>
        <dbReference type="Pfam" id="PF18917"/>
    </source>
</evidence>
<evidence type="ECO:0000313" key="4">
    <source>
        <dbReference type="Proteomes" id="UP000831537"/>
    </source>
</evidence>
<keyword evidence="1" id="KW-0812">Transmembrane</keyword>
<sequence length="159" mass="18439">MKKNGLVAYLLIGIGIYFLLRELRIPVFTDFYSWPTLLILVGVAFLIYAFSIKDYTNIFPGVILLGLGIHFHSLNHYPFWIDHWAMFTIIVAIAFLARALKTKNGFFPGLILLAISLFAIFADQQPSWFNWINQVMLWLERFWPIILIALGAYLLLKKK</sequence>
<feature type="transmembrane region" description="Helical" evidence="1">
    <location>
        <begin position="135"/>
        <end position="156"/>
    </location>
</feature>
<keyword evidence="1" id="KW-0472">Membrane</keyword>
<evidence type="ECO:0000256" key="1">
    <source>
        <dbReference type="SAM" id="Phobius"/>
    </source>
</evidence>
<dbReference type="InterPro" id="IPR043726">
    <property type="entry name" value="LiaI-LiaF-like_TM1"/>
</dbReference>
<name>A0ABY4GSH6_9BACI</name>
<feature type="transmembrane region" description="Helical" evidence="1">
    <location>
        <begin position="57"/>
        <end position="74"/>
    </location>
</feature>
<feature type="transmembrane region" description="Helical" evidence="1">
    <location>
        <begin position="106"/>
        <end position="123"/>
    </location>
</feature>
<accession>A0ABY4GSH6</accession>
<feature type="transmembrane region" description="Helical" evidence="1">
    <location>
        <begin position="80"/>
        <end position="99"/>
    </location>
</feature>
<dbReference type="EMBL" id="CP095071">
    <property type="protein sequence ID" value="UOQ86182.1"/>
    <property type="molecule type" value="Genomic_DNA"/>
</dbReference>
<protein>
    <submittedName>
        <fullName evidence="3">DUF5668 domain-containing protein</fullName>
    </submittedName>
</protein>
<dbReference type="Pfam" id="PF18917">
    <property type="entry name" value="LiaI-LiaF-like_TM1"/>
    <property type="match status" value="1"/>
</dbReference>